<feature type="repeat" description="WD" evidence="8">
    <location>
        <begin position="259"/>
        <end position="281"/>
    </location>
</feature>
<evidence type="ECO:0000256" key="5">
    <source>
        <dbReference type="ARBA" id="ARBA00038145"/>
    </source>
</evidence>
<dbReference type="PROSITE" id="PS00678">
    <property type="entry name" value="WD_REPEATS_1"/>
    <property type="match status" value="1"/>
</dbReference>
<dbReference type="PRINTS" id="PR00320">
    <property type="entry name" value="GPROTEINBRPT"/>
</dbReference>
<evidence type="ECO:0000256" key="8">
    <source>
        <dbReference type="PROSITE-ProRule" id="PRU00221"/>
    </source>
</evidence>
<dbReference type="Proteomes" id="UP000076858">
    <property type="component" value="Unassembled WGS sequence"/>
</dbReference>
<evidence type="ECO:0000313" key="10">
    <source>
        <dbReference type="EMBL" id="KZS15765.1"/>
    </source>
</evidence>
<name>A0A164YZ71_9CRUS</name>
<accession>A0A164YZ71</accession>
<evidence type="ECO:0000256" key="7">
    <source>
        <dbReference type="ARBA" id="ARBA00042222"/>
    </source>
</evidence>
<dbReference type="FunFam" id="2.130.10.10:FF:000273">
    <property type="entry name" value="WD repeat domain-containing protein 83"/>
    <property type="match status" value="1"/>
</dbReference>
<sequence>MSCLFLLLINYLNLNSMATKSYVGHLSKEIACKQGAVRAVRFNVEGEYCLTCGSDKSVKLWNPYRGALLKTYSGHGYEVLDAQSSCDSSHIVSCGMDKTIILWDVSTGQSLRKYRGHLGTVNCVKFNEDSSVAISGSVDTSVRCWDCRSKKPEAFQIMQEAKDSVSSVQVTDHEILTGSLDGQIRRYDIRNGQLIADEMAQPITSVWFTRDGQGLLVSCLDSTLRLIDKDTGELLQEYTGHINTEYKIDCCLDHTDNHVISGSEDGTVYIWSLVEGQLIARLEHVGSKVVHSVSPHPSQAWILTAAQNSIYLWKDAPEDENLF</sequence>
<dbReference type="CDD" id="cd00200">
    <property type="entry name" value="WD40"/>
    <property type="match status" value="1"/>
</dbReference>
<feature type="repeat" description="WD" evidence="8">
    <location>
        <begin position="114"/>
        <end position="155"/>
    </location>
</feature>
<dbReference type="EMBL" id="LRGB01000868">
    <property type="protein sequence ID" value="KZS15765.1"/>
    <property type="molecule type" value="Genomic_DNA"/>
</dbReference>
<evidence type="ECO:0000256" key="2">
    <source>
        <dbReference type="ARBA" id="ARBA00022490"/>
    </source>
</evidence>
<gene>
    <name evidence="10" type="ORF">APZ42_018991</name>
</gene>
<feature type="repeat" description="WD" evidence="8">
    <location>
        <begin position="72"/>
        <end position="113"/>
    </location>
</feature>
<feature type="repeat" description="WD" evidence="8">
    <location>
        <begin position="30"/>
        <end position="71"/>
    </location>
</feature>
<organism evidence="10 11">
    <name type="scientific">Daphnia magna</name>
    <dbReference type="NCBI Taxonomy" id="35525"/>
    <lineage>
        <taxon>Eukaryota</taxon>
        <taxon>Metazoa</taxon>
        <taxon>Ecdysozoa</taxon>
        <taxon>Arthropoda</taxon>
        <taxon>Crustacea</taxon>
        <taxon>Branchiopoda</taxon>
        <taxon>Diplostraca</taxon>
        <taxon>Cladocera</taxon>
        <taxon>Anomopoda</taxon>
        <taxon>Daphniidae</taxon>
        <taxon>Daphnia</taxon>
    </lineage>
</organism>
<dbReference type="PANTHER" id="PTHR22842">
    <property type="entry name" value="WD40 REPEAT PROTEIN"/>
    <property type="match status" value="1"/>
</dbReference>
<evidence type="ECO:0000256" key="6">
    <source>
        <dbReference type="ARBA" id="ARBA00040453"/>
    </source>
</evidence>
<dbReference type="InterPro" id="IPR001680">
    <property type="entry name" value="WD40_rpt"/>
</dbReference>
<evidence type="ECO:0000256" key="4">
    <source>
        <dbReference type="ARBA" id="ARBA00022737"/>
    </source>
</evidence>
<dbReference type="InterPro" id="IPR019775">
    <property type="entry name" value="WD40_repeat_CS"/>
</dbReference>
<dbReference type="InterPro" id="IPR020472">
    <property type="entry name" value="WD40_PAC1"/>
</dbReference>
<keyword evidence="4" id="KW-0677">Repeat</keyword>
<evidence type="ECO:0000256" key="9">
    <source>
        <dbReference type="SAM" id="SignalP"/>
    </source>
</evidence>
<evidence type="ECO:0000256" key="3">
    <source>
        <dbReference type="ARBA" id="ARBA00022574"/>
    </source>
</evidence>
<dbReference type="STRING" id="35525.A0A164YZ71"/>
<comment type="subcellular location">
    <subcellularLocation>
        <location evidence="1">Cytoplasm</location>
    </subcellularLocation>
</comment>
<dbReference type="InterPro" id="IPR036322">
    <property type="entry name" value="WD40_repeat_dom_sf"/>
</dbReference>
<reference evidence="10 11" key="1">
    <citation type="submission" date="2016-03" db="EMBL/GenBank/DDBJ databases">
        <title>EvidentialGene: Evidence-directed Construction of Genes on Genomes.</title>
        <authorList>
            <person name="Gilbert D.G."/>
            <person name="Choi J.-H."/>
            <person name="Mockaitis K."/>
            <person name="Colbourne J."/>
            <person name="Pfrender M."/>
        </authorList>
    </citation>
    <scope>NUCLEOTIDE SEQUENCE [LARGE SCALE GENOMIC DNA]</scope>
    <source>
        <strain evidence="10 11">Xinb3</strain>
        <tissue evidence="10">Complete organism</tissue>
    </source>
</reference>
<dbReference type="Gene3D" id="2.130.10.10">
    <property type="entry name" value="YVTN repeat-like/Quinoprotein amine dehydrogenase"/>
    <property type="match status" value="1"/>
</dbReference>
<evidence type="ECO:0000256" key="1">
    <source>
        <dbReference type="ARBA" id="ARBA00004496"/>
    </source>
</evidence>
<dbReference type="AlphaFoldDB" id="A0A164YZ71"/>
<feature type="signal peptide" evidence="9">
    <location>
        <begin position="1"/>
        <end position="18"/>
    </location>
</feature>
<dbReference type="PROSITE" id="PS50082">
    <property type="entry name" value="WD_REPEATS_2"/>
    <property type="match status" value="4"/>
</dbReference>
<dbReference type="InterPro" id="IPR051980">
    <property type="entry name" value="WD_repeat_MORG1"/>
</dbReference>
<keyword evidence="9" id="KW-0732">Signal</keyword>
<dbReference type="GO" id="GO:0005737">
    <property type="term" value="C:cytoplasm"/>
    <property type="evidence" value="ECO:0007669"/>
    <property type="project" value="UniProtKB-SubCell"/>
</dbReference>
<dbReference type="Pfam" id="PF00400">
    <property type="entry name" value="WD40"/>
    <property type="match status" value="6"/>
</dbReference>
<feature type="chain" id="PRO_5007854706" description="WD repeat domain-containing protein 83" evidence="9">
    <location>
        <begin position="19"/>
        <end position="323"/>
    </location>
</feature>
<dbReference type="OrthoDB" id="71437at2759"/>
<dbReference type="GO" id="GO:0071013">
    <property type="term" value="C:catalytic step 2 spliceosome"/>
    <property type="evidence" value="ECO:0007669"/>
    <property type="project" value="TreeGrafter"/>
</dbReference>
<comment type="similarity">
    <text evidence="5">Belongs to the WD repeat MORG1 family.</text>
</comment>
<dbReference type="SMART" id="SM00320">
    <property type="entry name" value="WD40"/>
    <property type="match status" value="7"/>
</dbReference>
<dbReference type="SUPFAM" id="SSF50978">
    <property type="entry name" value="WD40 repeat-like"/>
    <property type="match status" value="1"/>
</dbReference>
<dbReference type="InterPro" id="IPR015943">
    <property type="entry name" value="WD40/YVTN_repeat-like_dom_sf"/>
</dbReference>
<keyword evidence="3 8" id="KW-0853">WD repeat</keyword>
<protein>
    <recommendedName>
        <fullName evidence="6">WD repeat domain-containing protein 83</fullName>
    </recommendedName>
    <alternativeName>
        <fullName evidence="7">Mitogen-activated protein kinase organizer 1</fullName>
    </alternativeName>
</protein>
<keyword evidence="2" id="KW-0963">Cytoplasm</keyword>
<comment type="caution">
    <text evidence="10">The sequence shown here is derived from an EMBL/GenBank/DDBJ whole genome shotgun (WGS) entry which is preliminary data.</text>
</comment>
<evidence type="ECO:0000313" key="11">
    <source>
        <dbReference type="Proteomes" id="UP000076858"/>
    </source>
</evidence>
<dbReference type="PROSITE" id="PS50294">
    <property type="entry name" value="WD_REPEATS_REGION"/>
    <property type="match status" value="2"/>
</dbReference>
<dbReference type="PANTHER" id="PTHR22842:SF3">
    <property type="entry name" value="WD REPEAT DOMAIN-CONTAINING PROTEIN 83"/>
    <property type="match status" value="1"/>
</dbReference>
<dbReference type="GO" id="GO:0000398">
    <property type="term" value="P:mRNA splicing, via spliceosome"/>
    <property type="evidence" value="ECO:0007669"/>
    <property type="project" value="TreeGrafter"/>
</dbReference>
<keyword evidence="11" id="KW-1185">Reference proteome</keyword>
<proteinExistence type="inferred from homology"/>